<comment type="caution">
    <text evidence="2">The sequence shown here is derived from an EMBL/GenBank/DDBJ whole genome shotgun (WGS) entry which is preliminary data.</text>
</comment>
<feature type="non-terminal residue" evidence="2">
    <location>
        <position position="121"/>
    </location>
</feature>
<feature type="transmembrane region" description="Helical" evidence="1">
    <location>
        <begin position="55"/>
        <end position="74"/>
    </location>
</feature>
<organism evidence="2">
    <name type="scientific">Streptomyces sp. SID14436</name>
    <dbReference type="NCBI Taxonomy" id="2706070"/>
    <lineage>
        <taxon>Bacteria</taxon>
        <taxon>Bacillati</taxon>
        <taxon>Actinomycetota</taxon>
        <taxon>Actinomycetes</taxon>
        <taxon>Kitasatosporales</taxon>
        <taxon>Streptomycetaceae</taxon>
        <taxon>Streptomyces</taxon>
    </lineage>
</organism>
<feature type="non-terminal residue" evidence="2">
    <location>
        <position position="1"/>
    </location>
</feature>
<keyword evidence="1" id="KW-1133">Transmembrane helix</keyword>
<feature type="transmembrane region" description="Helical" evidence="1">
    <location>
        <begin position="94"/>
        <end position="116"/>
    </location>
</feature>
<sequence>SWSGRLTALLLVLCAAAHFPLHHDGASVRLHALALGLSVLCLMTGALLLVRPGVLVLAVAVTVPAVLAAAHVYGRSLPSAVPSRAVELAVATPWLASAAAVTAALAALAALIVRVASPFPG</sequence>
<proteinExistence type="predicted"/>
<keyword evidence="1" id="KW-0472">Membrane</keyword>
<evidence type="ECO:0000256" key="1">
    <source>
        <dbReference type="SAM" id="Phobius"/>
    </source>
</evidence>
<keyword evidence="1" id="KW-0812">Transmembrane</keyword>
<evidence type="ECO:0000313" key="2">
    <source>
        <dbReference type="EMBL" id="NEA86207.1"/>
    </source>
</evidence>
<protein>
    <submittedName>
        <fullName evidence="2">Uncharacterized protein</fullName>
    </submittedName>
</protein>
<gene>
    <name evidence="2" type="ORF">G3I53_09180</name>
</gene>
<name>A0A6G3QSP0_9ACTN</name>
<feature type="transmembrane region" description="Helical" evidence="1">
    <location>
        <begin position="33"/>
        <end position="50"/>
    </location>
</feature>
<dbReference type="AlphaFoldDB" id="A0A6G3QSP0"/>
<reference evidence="2" key="1">
    <citation type="submission" date="2020-01" db="EMBL/GenBank/DDBJ databases">
        <title>Insect and environment-associated Actinomycetes.</title>
        <authorList>
            <person name="Currrie C."/>
            <person name="Chevrette M."/>
            <person name="Carlson C."/>
            <person name="Stubbendieck R."/>
            <person name="Wendt-Pienkowski E."/>
        </authorList>
    </citation>
    <scope>NUCLEOTIDE SEQUENCE</scope>
    <source>
        <strain evidence="2">SID14436</strain>
    </source>
</reference>
<dbReference type="EMBL" id="JAAGMD010000256">
    <property type="protein sequence ID" value="NEA86207.1"/>
    <property type="molecule type" value="Genomic_DNA"/>
</dbReference>
<accession>A0A6G3QSP0</accession>